<reference evidence="2 3" key="1">
    <citation type="journal article" date="2016" name="BMC Genomics">
        <title>Comparative genomic and transcriptomic analyses of the Fuzhuan brick tea-fermentation fungus Aspergillus cristatus.</title>
        <authorList>
            <person name="Ge Y."/>
            <person name="Wang Y."/>
            <person name="Liu Y."/>
            <person name="Tan Y."/>
            <person name="Ren X."/>
            <person name="Zhang X."/>
            <person name="Hyde K.D."/>
            <person name="Liu Y."/>
            <person name="Liu Z."/>
        </authorList>
    </citation>
    <scope>NUCLEOTIDE SEQUENCE [LARGE SCALE GENOMIC DNA]</scope>
    <source>
        <strain evidence="2 3">GZAAS20.1005</strain>
    </source>
</reference>
<proteinExistence type="predicted"/>
<keyword evidence="1" id="KW-0472">Membrane</keyword>
<dbReference type="Proteomes" id="UP000094569">
    <property type="component" value="Unassembled WGS sequence"/>
</dbReference>
<accession>A0A1E3B5L2</accession>
<protein>
    <submittedName>
        <fullName evidence="2">Uncharacterized protein</fullName>
    </submittedName>
</protein>
<dbReference type="VEuPathDB" id="FungiDB:SI65_08242"/>
<gene>
    <name evidence="2" type="ORF">SI65_08242</name>
</gene>
<dbReference type="PANTHER" id="PTHR35394:SF5">
    <property type="entry name" value="DUF3176 DOMAIN-CONTAINING PROTEIN"/>
    <property type="match status" value="1"/>
</dbReference>
<dbReference type="OrthoDB" id="5376804at2759"/>
<evidence type="ECO:0000313" key="2">
    <source>
        <dbReference type="EMBL" id="ODM16243.1"/>
    </source>
</evidence>
<keyword evidence="1" id="KW-0812">Transmembrane</keyword>
<feature type="transmembrane region" description="Helical" evidence="1">
    <location>
        <begin position="226"/>
        <end position="248"/>
    </location>
</feature>
<dbReference type="STRING" id="573508.A0A1E3B5L2"/>
<evidence type="ECO:0000256" key="1">
    <source>
        <dbReference type="SAM" id="Phobius"/>
    </source>
</evidence>
<evidence type="ECO:0000313" key="3">
    <source>
        <dbReference type="Proteomes" id="UP000094569"/>
    </source>
</evidence>
<dbReference type="PANTHER" id="PTHR35394">
    <property type="entry name" value="DUF3176 DOMAIN-CONTAINING PROTEIN"/>
    <property type="match status" value="1"/>
</dbReference>
<keyword evidence="1" id="KW-1133">Transmembrane helix</keyword>
<sequence length="315" mass="34885">MSDYILLGGTYLRANSTLPTLEMHKQAKLRDYGDSKIVSMTEIKIPSQANLANAVASYCVLYWCVNTYSATVRSHTLFENVTDTWHDANAQINMIQPGESRLDLQPPREDNLTQFSFTISGRASSTIGGWLKDKMEISNVPNTHCYGDRAGMGSSMDIPTEFLLPMLRSSLTDIFESLANGMTARVRQLGWSAQNDTPSAGFGPVEGIGAANGTSFIVETQIHVRWAWVILPCLLLILTMAFLGITIFETRKKGLEAWKSSPIALVRSGLDDNVQQEIRAARDPVKMEELAADIPVRLRRCESDAPSGYWKLESS</sequence>
<dbReference type="EMBL" id="JXNT01000012">
    <property type="protein sequence ID" value="ODM16243.1"/>
    <property type="molecule type" value="Genomic_DNA"/>
</dbReference>
<organism evidence="2 3">
    <name type="scientific">Aspergillus cristatus</name>
    <name type="common">Chinese Fuzhuan brick tea-fermentation fungus</name>
    <name type="synonym">Eurotium cristatum</name>
    <dbReference type="NCBI Taxonomy" id="573508"/>
    <lineage>
        <taxon>Eukaryota</taxon>
        <taxon>Fungi</taxon>
        <taxon>Dikarya</taxon>
        <taxon>Ascomycota</taxon>
        <taxon>Pezizomycotina</taxon>
        <taxon>Eurotiomycetes</taxon>
        <taxon>Eurotiomycetidae</taxon>
        <taxon>Eurotiales</taxon>
        <taxon>Aspergillaceae</taxon>
        <taxon>Aspergillus</taxon>
        <taxon>Aspergillus subgen. Aspergillus</taxon>
    </lineage>
</organism>
<keyword evidence="3" id="KW-1185">Reference proteome</keyword>
<dbReference type="AlphaFoldDB" id="A0A1E3B5L2"/>
<name>A0A1E3B5L2_ASPCR</name>
<comment type="caution">
    <text evidence="2">The sequence shown here is derived from an EMBL/GenBank/DDBJ whole genome shotgun (WGS) entry which is preliminary data.</text>
</comment>